<dbReference type="InterPro" id="IPR023620">
    <property type="entry name" value="SmpB"/>
</dbReference>
<evidence type="ECO:0000313" key="5">
    <source>
        <dbReference type="Proteomes" id="UP000177691"/>
    </source>
</evidence>
<evidence type="ECO:0000256" key="3">
    <source>
        <dbReference type="HAMAP-Rule" id="MF_00023"/>
    </source>
</evidence>
<dbReference type="CDD" id="cd09294">
    <property type="entry name" value="SmpB"/>
    <property type="match status" value="1"/>
</dbReference>
<dbReference type="PANTHER" id="PTHR30308:SF2">
    <property type="entry name" value="SSRA-BINDING PROTEIN"/>
    <property type="match status" value="1"/>
</dbReference>
<comment type="function">
    <text evidence="3">Required for rescue of stalled ribosomes mediated by trans-translation. Binds to transfer-messenger RNA (tmRNA), required for stable association of tmRNA with ribosomes. tmRNA and SmpB together mimic tRNA shape, replacing the anticodon stem-loop with SmpB. tmRNA is encoded by the ssrA gene; the 2 termini fold to resemble tRNA(Ala) and it encodes a 'tag peptide', a short internal open reading frame. During trans-translation Ala-aminoacylated tmRNA acts like a tRNA, entering the A-site of stalled ribosomes, displacing the stalled mRNA. The ribosome then switches to translate the ORF on the tmRNA; the nascent peptide is terminated with the 'tag peptide' encoded by the tmRNA and targeted for degradation. The ribosome is freed to recommence translation, which seems to be the essential function of trans-translation.</text>
</comment>
<dbReference type="GO" id="GO:0005829">
    <property type="term" value="C:cytosol"/>
    <property type="evidence" value="ECO:0007669"/>
    <property type="project" value="TreeGrafter"/>
</dbReference>
<comment type="subcellular location">
    <subcellularLocation>
        <location evidence="3">Cytoplasm</location>
    </subcellularLocation>
    <text evidence="3">The tmRNA-SmpB complex associates with stalled 70S ribosomes.</text>
</comment>
<dbReference type="Gene3D" id="2.40.280.10">
    <property type="match status" value="1"/>
</dbReference>
<dbReference type="HAMAP" id="MF_00023">
    <property type="entry name" value="SmpB"/>
    <property type="match status" value="1"/>
</dbReference>
<evidence type="ECO:0000313" key="4">
    <source>
        <dbReference type="EMBL" id="OGF18544.1"/>
    </source>
</evidence>
<protein>
    <recommendedName>
        <fullName evidence="3">SsrA-binding protein</fullName>
    </recommendedName>
    <alternativeName>
        <fullName evidence="3">Small protein B</fullName>
    </alternativeName>
</protein>
<evidence type="ECO:0000256" key="1">
    <source>
        <dbReference type="ARBA" id="ARBA00022490"/>
    </source>
</evidence>
<accession>A0A1F5RVU8</accession>
<dbReference type="Pfam" id="PF01668">
    <property type="entry name" value="SmpB"/>
    <property type="match status" value="1"/>
</dbReference>
<dbReference type="InterPro" id="IPR000037">
    <property type="entry name" value="SsrA-bd_prot"/>
</dbReference>
<evidence type="ECO:0000256" key="2">
    <source>
        <dbReference type="ARBA" id="ARBA00022884"/>
    </source>
</evidence>
<dbReference type="NCBIfam" id="TIGR00086">
    <property type="entry name" value="smpB"/>
    <property type="match status" value="1"/>
</dbReference>
<dbReference type="AlphaFoldDB" id="A0A1F5RVU8"/>
<comment type="similarity">
    <text evidence="3">Belongs to the SmpB family.</text>
</comment>
<keyword evidence="2 3" id="KW-0694">RNA-binding</keyword>
<dbReference type="EMBL" id="MFFU01000043">
    <property type="protein sequence ID" value="OGF18544.1"/>
    <property type="molecule type" value="Genomic_DNA"/>
</dbReference>
<organism evidence="4 5">
    <name type="scientific">Candidatus Falkowbacteria bacterium RIFCSPHIGHO2_02_FULL_45_15</name>
    <dbReference type="NCBI Taxonomy" id="1797987"/>
    <lineage>
        <taxon>Bacteria</taxon>
        <taxon>Candidatus Falkowiibacteriota</taxon>
    </lineage>
</organism>
<dbReference type="Proteomes" id="UP000177691">
    <property type="component" value="Unassembled WGS sequence"/>
</dbReference>
<dbReference type="GO" id="GO:0070929">
    <property type="term" value="P:trans-translation"/>
    <property type="evidence" value="ECO:0007669"/>
    <property type="project" value="UniProtKB-UniRule"/>
</dbReference>
<dbReference type="SUPFAM" id="SSF74982">
    <property type="entry name" value="Small protein B (SmpB)"/>
    <property type="match status" value="1"/>
</dbReference>
<dbReference type="PROSITE" id="PS01317">
    <property type="entry name" value="SSRP"/>
    <property type="match status" value="1"/>
</dbReference>
<dbReference type="PANTHER" id="PTHR30308">
    <property type="entry name" value="TMRNA-BINDING COMPONENT OF TRANS-TRANSLATION TAGGING COMPLEX"/>
    <property type="match status" value="1"/>
</dbReference>
<dbReference type="NCBIfam" id="NF003843">
    <property type="entry name" value="PRK05422.1"/>
    <property type="match status" value="1"/>
</dbReference>
<dbReference type="InterPro" id="IPR020081">
    <property type="entry name" value="SsrA-bd_prot_CS"/>
</dbReference>
<keyword evidence="1 3" id="KW-0963">Cytoplasm</keyword>
<proteinExistence type="inferred from homology"/>
<gene>
    <name evidence="3" type="primary">smpB</name>
    <name evidence="4" type="ORF">A3D54_04010</name>
</gene>
<dbReference type="GO" id="GO:0003723">
    <property type="term" value="F:RNA binding"/>
    <property type="evidence" value="ECO:0007669"/>
    <property type="project" value="UniProtKB-UniRule"/>
</dbReference>
<comment type="caution">
    <text evidence="4">The sequence shown here is derived from an EMBL/GenBank/DDBJ whole genome shotgun (WGS) entry which is preliminary data.</text>
</comment>
<reference evidence="4 5" key="1">
    <citation type="journal article" date="2016" name="Nat. Commun.">
        <title>Thousands of microbial genomes shed light on interconnected biogeochemical processes in an aquifer system.</title>
        <authorList>
            <person name="Anantharaman K."/>
            <person name="Brown C.T."/>
            <person name="Hug L.A."/>
            <person name="Sharon I."/>
            <person name="Castelle C.J."/>
            <person name="Probst A.J."/>
            <person name="Thomas B.C."/>
            <person name="Singh A."/>
            <person name="Wilkins M.J."/>
            <person name="Karaoz U."/>
            <person name="Brodie E.L."/>
            <person name="Williams K.H."/>
            <person name="Hubbard S.S."/>
            <person name="Banfield J.F."/>
        </authorList>
    </citation>
    <scope>NUCLEOTIDE SEQUENCE [LARGE SCALE GENOMIC DNA]</scope>
</reference>
<sequence>MSIYAVNKKSHFDYQILDTFEAGLVLSGQEVKSIKTGHINLNNSFVTLKSGAHPELYLTNCHIPPYQHAGIIPGYEPTQSRKLLLKKSEIKRLIGKIKEQGLTLVPIKVYNKGSLIKLEFGVGKGKSKIDKRETLKKREMERKIQRLKKQY</sequence>
<name>A0A1F5RVU8_9BACT</name>
<dbReference type="GO" id="GO:0070930">
    <property type="term" value="P:trans-translation-dependent protein tagging"/>
    <property type="evidence" value="ECO:0007669"/>
    <property type="project" value="TreeGrafter"/>
</dbReference>